<evidence type="ECO:0000313" key="2">
    <source>
        <dbReference type="EMBL" id="QEC64930.1"/>
    </source>
</evidence>
<dbReference type="Proteomes" id="UP000321479">
    <property type="component" value="Chromosome"/>
</dbReference>
<feature type="region of interest" description="Disordered" evidence="1">
    <location>
        <begin position="1"/>
        <end position="77"/>
    </location>
</feature>
<keyword evidence="3" id="KW-1185">Reference proteome</keyword>
<dbReference type="RefSeq" id="WP_147033763.1">
    <property type="nucleotide sequence ID" value="NZ_CP042436.1"/>
</dbReference>
<proteinExistence type="predicted"/>
<dbReference type="AlphaFoldDB" id="A0A5B8V0H2"/>
<dbReference type="EMBL" id="CP042436">
    <property type="protein sequence ID" value="QEC64930.1"/>
    <property type="molecule type" value="Genomic_DNA"/>
</dbReference>
<organism evidence="2 3">
    <name type="scientific">Mucilaginibacter ginsenosidivorans</name>
    <dbReference type="NCBI Taxonomy" id="398053"/>
    <lineage>
        <taxon>Bacteria</taxon>
        <taxon>Pseudomonadati</taxon>
        <taxon>Bacteroidota</taxon>
        <taxon>Sphingobacteriia</taxon>
        <taxon>Sphingobacteriales</taxon>
        <taxon>Sphingobacteriaceae</taxon>
        <taxon>Mucilaginibacter</taxon>
    </lineage>
</organism>
<sequence>MIEPGDEMPLDDLEGSDKEDQMSQQDIHSTGIDPSEEELEKGKEADADLLKQSFDAAESAYTLNLDDDIPPEKKDKE</sequence>
<accession>A0A5B8V0H2</accession>
<protein>
    <submittedName>
        <fullName evidence="2">Uncharacterized protein</fullName>
    </submittedName>
</protein>
<gene>
    <name evidence="2" type="ORF">FRZ54_20945</name>
</gene>
<evidence type="ECO:0000313" key="3">
    <source>
        <dbReference type="Proteomes" id="UP000321479"/>
    </source>
</evidence>
<feature type="compositionally biased region" description="Acidic residues" evidence="1">
    <location>
        <begin position="1"/>
        <end position="14"/>
    </location>
</feature>
<feature type="compositionally biased region" description="Basic and acidic residues" evidence="1">
    <location>
        <begin position="40"/>
        <end position="49"/>
    </location>
</feature>
<reference evidence="2 3" key="1">
    <citation type="journal article" date="2017" name="Curr. Microbiol.">
        <title>Mucilaginibacter ginsenosidivorans sp. nov., Isolated from Soil of Ginseng Field.</title>
        <authorList>
            <person name="Kim M.M."/>
            <person name="Siddiqi M.Z."/>
            <person name="Im W.T."/>
        </authorList>
    </citation>
    <scope>NUCLEOTIDE SEQUENCE [LARGE SCALE GENOMIC DNA]</scope>
    <source>
        <strain evidence="2 3">Gsoil 3017</strain>
    </source>
</reference>
<dbReference type="KEGG" id="mgin:FRZ54_20945"/>
<evidence type="ECO:0000256" key="1">
    <source>
        <dbReference type="SAM" id="MobiDB-lite"/>
    </source>
</evidence>
<dbReference type="OrthoDB" id="800076at2"/>
<name>A0A5B8V0H2_9SPHI</name>